<organism evidence="3 4">
    <name type="scientific">Latimeria chalumnae</name>
    <name type="common">Coelacanth</name>
    <dbReference type="NCBI Taxonomy" id="7897"/>
    <lineage>
        <taxon>Eukaryota</taxon>
        <taxon>Metazoa</taxon>
        <taxon>Chordata</taxon>
        <taxon>Craniata</taxon>
        <taxon>Vertebrata</taxon>
        <taxon>Euteleostomi</taxon>
        <taxon>Coelacanthiformes</taxon>
        <taxon>Coelacanthidae</taxon>
        <taxon>Latimeria</taxon>
    </lineage>
</organism>
<keyword evidence="2" id="KW-0460">Magnesium</keyword>
<keyword evidence="4" id="KW-1185">Reference proteome</keyword>
<dbReference type="GO" id="GO:0046872">
    <property type="term" value="F:metal ion binding"/>
    <property type="evidence" value="ECO:0007669"/>
    <property type="project" value="UniProtKB-KW"/>
</dbReference>
<dbReference type="HOGENOM" id="CLU_046767_1_0_1"/>
<dbReference type="Gene3D" id="1.10.4080.10">
    <property type="entry name" value="ADP-ribosylation/Crystallin J1"/>
    <property type="match status" value="1"/>
</dbReference>
<dbReference type="InterPro" id="IPR005502">
    <property type="entry name" value="Ribosyl_crysJ1"/>
</dbReference>
<dbReference type="STRING" id="7897.ENSLACP00000008487"/>
<reference evidence="4" key="1">
    <citation type="submission" date="2011-08" db="EMBL/GenBank/DDBJ databases">
        <title>The draft genome of Latimeria chalumnae.</title>
        <authorList>
            <person name="Di Palma F."/>
            <person name="Alfoldi J."/>
            <person name="Johnson J."/>
            <person name="Berlin A."/>
            <person name="Gnerre S."/>
            <person name="Jaffe D."/>
            <person name="MacCallum I."/>
            <person name="Young S."/>
            <person name="Walker B.J."/>
            <person name="Lander E."/>
            <person name="Lindblad-Toh K."/>
        </authorList>
    </citation>
    <scope>NUCLEOTIDE SEQUENCE [LARGE SCALE GENOMIC DNA]</scope>
    <source>
        <strain evidence="4">Wild caught</strain>
    </source>
</reference>
<dbReference type="InParanoid" id="H3AFR6"/>
<dbReference type="Bgee" id="ENSLACG00000007512">
    <property type="expression patterns" value="Expressed in chordate pharynx and 6 other cell types or tissues"/>
</dbReference>
<dbReference type="Pfam" id="PF03747">
    <property type="entry name" value="ADP_ribosyl_GH"/>
    <property type="match status" value="1"/>
</dbReference>
<dbReference type="OMA" id="GDQAYVM"/>
<dbReference type="SUPFAM" id="SSF101478">
    <property type="entry name" value="ADP-ribosylglycohydrolase"/>
    <property type="match status" value="1"/>
</dbReference>
<dbReference type="EMBL" id="AFYH01218706">
    <property type="status" value="NOT_ANNOTATED_CDS"/>
    <property type="molecule type" value="Genomic_DNA"/>
</dbReference>
<dbReference type="Proteomes" id="UP000008672">
    <property type="component" value="Unassembled WGS sequence"/>
</dbReference>
<dbReference type="InterPro" id="IPR050792">
    <property type="entry name" value="ADP-ribosylglycohydrolase"/>
</dbReference>
<evidence type="ECO:0000313" key="4">
    <source>
        <dbReference type="Proteomes" id="UP000008672"/>
    </source>
</evidence>
<reference evidence="3" key="2">
    <citation type="submission" date="2025-08" db="UniProtKB">
        <authorList>
            <consortium name="Ensembl"/>
        </authorList>
    </citation>
    <scope>IDENTIFICATION</scope>
</reference>
<dbReference type="PANTHER" id="PTHR16222">
    <property type="entry name" value="ADP-RIBOSYLGLYCOHYDROLASE"/>
    <property type="match status" value="1"/>
</dbReference>
<gene>
    <name evidence="3" type="primary">SELENOJ</name>
</gene>
<proteinExistence type="inferred from homology"/>
<dbReference type="PANTHER" id="PTHR16222:SF17">
    <property type="entry name" value="SELENOPROTEIN J"/>
    <property type="match status" value="1"/>
</dbReference>
<evidence type="ECO:0000256" key="2">
    <source>
        <dbReference type="PIRSR" id="PIRSR605502-1"/>
    </source>
</evidence>
<keyword evidence="2" id="KW-0479">Metal-binding</keyword>
<evidence type="ECO:0000256" key="1">
    <source>
        <dbReference type="ARBA" id="ARBA00010702"/>
    </source>
</evidence>
<comment type="cofactor">
    <cofactor evidence="2">
        <name>Mg(2+)</name>
        <dbReference type="ChEBI" id="CHEBI:18420"/>
    </cofactor>
    <text evidence="2">Binds 2 magnesium ions per subunit.</text>
</comment>
<comment type="similarity">
    <text evidence="1">Belongs to the ADP-ribosylglycohydrolase family.</text>
</comment>
<evidence type="ECO:0000313" key="3">
    <source>
        <dbReference type="Ensembl" id="ENSLACP00000008487.1"/>
    </source>
</evidence>
<dbReference type="eggNOG" id="ENOG502QUJI">
    <property type="taxonomic scope" value="Eukaryota"/>
</dbReference>
<reference evidence="3" key="3">
    <citation type="submission" date="2025-09" db="UniProtKB">
        <authorList>
            <consortium name="Ensembl"/>
        </authorList>
    </citation>
    <scope>IDENTIFICATION</scope>
</reference>
<dbReference type="Ensembl" id="ENSLACT00000008555.1">
    <property type="protein sequence ID" value="ENSLACP00000008487.1"/>
    <property type="gene ID" value="ENSLACG00000007512.2"/>
</dbReference>
<name>H3AFR6_LATCH</name>
<dbReference type="GeneTree" id="ENSGT00400000023530"/>
<dbReference type="InterPro" id="IPR036705">
    <property type="entry name" value="Ribosyl_crysJ1_sf"/>
</dbReference>
<protein>
    <submittedName>
        <fullName evidence="3">Selenoprotein J</fullName>
    </submittedName>
</protein>
<feature type="binding site" evidence="2">
    <location>
        <position position="57"/>
    </location>
    <ligand>
        <name>Mg(2+)</name>
        <dbReference type="ChEBI" id="CHEBI:18420"/>
        <label>1</label>
    </ligand>
</feature>
<sequence length="330" mass="36121">RAIGAIIGAAVGDAAAQPPHWIYDLQKLDGLLSESPFPEFRAQSANPFYLQETGQQSCYGDQAFVLLKSLAECEGFDAKDLTRRTYNFFGPGSEYDTPINNPDRPKLPIKGPWRQGSLKSFLKNVEAGKKETGCDRDQQIDCITKLAPIVSLYAGKPEMLEKVEEVVRVTQNTDICVALALAAARLLEHYILNGPDSSALDVIIKQLQDPKRKNPQDLDRGVIGHLHQVKANVSKPHKEVTTTVFQNKTIVLPGAFQAALHCVLTEKVFDQAIRNTMSCGGCTCSRSSFIGACLGAQLGISGVPDSWKTKTTRYPVLLKLSEKVVKLHSA</sequence>
<accession>H3AFR6</accession>
<feature type="binding site" evidence="2">
    <location>
        <position position="285"/>
    </location>
    <ligand>
        <name>Mg(2+)</name>
        <dbReference type="ChEBI" id="CHEBI:18420"/>
        <label>1</label>
    </ligand>
</feature>
<dbReference type="AlphaFoldDB" id="H3AFR6"/>
<dbReference type="EMBL" id="AFYH01218707">
    <property type="status" value="NOT_ANNOTATED_CDS"/>
    <property type="molecule type" value="Genomic_DNA"/>
</dbReference>